<evidence type="ECO:0000313" key="2">
    <source>
        <dbReference type="EMBL" id="SOB50995.1"/>
    </source>
</evidence>
<protein>
    <submittedName>
        <fullName evidence="2">Uncharacterized protein</fullName>
    </submittedName>
</protein>
<sequence length="20" mass="2441">MEFKTPARREAERTSKRPLH</sequence>
<reference evidence="2 3" key="1">
    <citation type="submission" date="2017-08" db="EMBL/GenBank/DDBJ databases">
        <authorList>
            <person name="Chaillou S."/>
        </authorList>
    </citation>
    <scope>NUCLEOTIDE SEQUENCE [LARGE SCALE GENOMIC DNA]</scope>
    <source>
        <strain evidence="2 3">MFPA15A1205</strain>
    </source>
</reference>
<organism evidence="2 3">
    <name type="scientific">Pseudomonas lundensis</name>
    <dbReference type="NCBI Taxonomy" id="86185"/>
    <lineage>
        <taxon>Bacteria</taxon>
        <taxon>Pseudomonadati</taxon>
        <taxon>Pseudomonadota</taxon>
        <taxon>Gammaproteobacteria</taxon>
        <taxon>Pseudomonadales</taxon>
        <taxon>Pseudomonadaceae</taxon>
        <taxon>Pseudomonas</taxon>
    </lineage>
</organism>
<dbReference type="AlphaFoldDB" id="A0AAX2H5H5"/>
<evidence type="ECO:0000313" key="3">
    <source>
        <dbReference type="Proteomes" id="UP000219564"/>
    </source>
</evidence>
<dbReference type="EMBL" id="OBKZ01000011">
    <property type="protein sequence ID" value="SOB50995.1"/>
    <property type="molecule type" value="Genomic_DNA"/>
</dbReference>
<feature type="region of interest" description="Disordered" evidence="1">
    <location>
        <begin position="1"/>
        <end position="20"/>
    </location>
</feature>
<accession>A0AAX2H5H5</accession>
<gene>
    <name evidence="2" type="ORF">PLUA15_190022</name>
</gene>
<name>A0AAX2H5H5_9PSED</name>
<evidence type="ECO:0000256" key="1">
    <source>
        <dbReference type="SAM" id="MobiDB-lite"/>
    </source>
</evidence>
<dbReference type="Proteomes" id="UP000219564">
    <property type="component" value="Unassembled WGS sequence"/>
</dbReference>
<comment type="caution">
    <text evidence="2">The sequence shown here is derived from an EMBL/GenBank/DDBJ whole genome shotgun (WGS) entry which is preliminary data.</text>
</comment>
<proteinExistence type="predicted"/>